<evidence type="ECO:0000313" key="3">
    <source>
        <dbReference type="Proteomes" id="UP001431656"/>
    </source>
</evidence>
<accession>A0AAN0MIL5</accession>
<dbReference type="InterPro" id="IPR004360">
    <property type="entry name" value="Glyas_Fos-R_dOase_dom"/>
</dbReference>
<dbReference type="Proteomes" id="UP001431656">
    <property type="component" value="Chromosome"/>
</dbReference>
<protein>
    <recommendedName>
        <fullName evidence="1">VOC domain-containing protein</fullName>
    </recommendedName>
</protein>
<keyword evidence="3" id="KW-1185">Reference proteome</keyword>
<dbReference type="Pfam" id="PF00903">
    <property type="entry name" value="Glyoxalase"/>
    <property type="match status" value="1"/>
</dbReference>
<dbReference type="RefSeq" id="WP_286265557.1">
    <property type="nucleotide sequence ID" value="NZ_AP028056.1"/>
</dbReference>
<dbReference type="SUPFAM" id="SSF54593">
    <property type="entry name" value="Glyoxalase/Bleomycin resistance protein/Dihydroxybiphenyl dioxygenase"/>
    <property type="match status" value="1"/>
</dbReference>
<organism evidence="2 3">
    <name type="scientific">Brooklawnia propionicigenes</name>
    <dbReference type="NCBI Taxonomy" id="3041175"/>
    <lineage>
        <taxon>Bacteria</taxon>
        <taxon>Bacillati</taxon>
        <taxon>Actinomycetota</taxon>
        <taxon>Actinomycetes</taxon>
        <taxon>Propionibacteriales</taxon>
        <taxon>Propionibacteriaceae</taxon>
        <taxon>Brooklawnia</taxon>
    </lineage>
</organism>
<name>A0AAN0MIL5_9ACTN</name>
<evidence type="ECO:0000313" key="2">
    <source>
        <dbReference type="EMBL" id="BEH03234.1"/>
    </source>
</evidence>
<evidence type="ECO:0000259" key="1">
    <source>
        <dbReference type="PROSITE" id="PS51819"/>
    </source>
</evidence>
<dbReference type="InterPro" id="IPR029068">
    <property type="entry name" value="Glyas_Bleomycin-R_OHBP_Dase"/>
</dbReference>
<dbReference type="Gene3D" id="3.10.180.10">
    <property type="entry name" value="2,3-Dihydroxybiphenyl 1,2-Dioxygenase, domain 1"/>
    <property type="match status" value="1"/>
</dbReference>
<sequence length="116" mass="12300">MNRLDNVLYKVSDLQAAKALHSSILDAEPHTDKPFYVGFQISGIEIGLTPTQPGETPGVVAHIRVPELEASIQRALDLGATLASEPREVGGGHRVAAVRTPDGTILGLIDGPERVV</sequence>
<feature type="domain" description="VOC" evidence="1">
    <location>
        <begin position="3"/>
        <end position="111"/>
    </location>
</feature>
<dbReference type="EMBL" id="AP028056">
    <property type="protein sequence ID" value="BEH03234.1"/>
    <property type="molecule type" value="Genomic_DNA"/>
</dbReference>
<reference evidence="2" key="1">
    <citation type="journal article" date="2024" name="Int. J. Syst. Evol. Microbiol.">
        <title>Brooklawnia propionicigenes sp. nov., a facultatively anaerobic, propionate-producing bacterium isolated from a methanogenic reactor treating waste from cattle farms.</title>
        <authorList>
            <person name="Akita Y."/>
            <person name="Ueki A."/>
            <person name="Tonouchi A."/>
            <person name="Sugawara Y."/>
            <person name="Honma S."/>
            <person name="Kaku N."/>
            <person name="Ueki K."/>
        </authorList>
    </citation>
    <scope>NUCLEOTIDE SEQUENCE</scope>
    <source>
        <strain evidence="2">SH051</strain>
    </source>
</reference>
<dbReference type="KEGG" id="broo:brsh051_25150"/>
<dbReference type="InterPro" id="IPR037523">
    <property type="entry name" value="VOC_core"/>
</dbReference>
<dbReference type="PROSITE" id="PS51819">
    <property type="entry name" value="VOC"/>
    <property type="match status" value="1"/>
</dbReference>
<gene>
    <name evidence="2" type="ORF">brsh051_25150</name>
</gene>
<proteinExistence type="predicted"/>
<dbReference type="AlphaFoldDB" id="A0AAN0MIL5"/>